<dbReference type="Proteomes" id="UP000254571">
    <property type="component" value="Unassembled WGS sequence"/>
</dbReference>
<protein>
    <submittedName>
        <fullName evidence="1">Uncharacterized protein</fullName>
    </submittedName>
</protein>
<organism evidence="1 2">
    <name type="scientific">Klebsiella grimontii</name>
    <dbReference type="NCBI Taxonomy" id="2058152"/>
    <lineage>
        <taxon>Bacteria</taxon>
        <taxon>Pseudomonadati</taxon>
        <taxon>Pseudomonadota</taxon>
        <taxon>Gammaproteobacteria</taxon>
        <taxon>Enterobacterales</taxon>
        <taxon>Enterobacteriaceae</taxon>
        <taxon>Klebsiella/Raoultella group</taxon>
        <taxon>Klebsiella</taxon>
    </lineage>
</organism>
<sequence>MNRRYERRLNCLRDEGIDIHVRVTWEKAMPLGLSMRP</sequence>
<comment type="caution">
    <text evidence="1">The sequence shown here is derived from an EMBL/GenBank/DDBJ whole genome shotgun (WGS) entry which is preliminary data.</text>
</comment>
<reference evidence="1 2" key="1">
    <citation type="submission" date="2018-06" db="EMBL/GenBank/DDBJ databases">
        <authorList>
            <consortium name="Pathogen Informatics"/>
            <person name="Doyle S."/>
        </authorList>
    </citation>
    <scope>NUCLEOTIDE SEQUENCE [LARGE SCALE GENOMIC DNA]</scope>
    <source>
        <strain evidence="1 2">NCTC9149</strain>
    </source>
</reference>
<dbReference type="EMBL" id="UGMX01000002">
    <property type="protein sequence ID" value="STW05866.1"/>
    <property type="molecule type" value="Genomic_DNA"/>
</dbReference>
<proteinExistence type="predicted"/>
<name>A0A7H4P0A1_9ENTR</name>
<dbReference type="AlphaFoldDB" id="A0A7H4P0A1"/>
<evidence type="ECO:0000313" key="1">
    <source>
        <dbReference type="EMBL" id="STW05866.1"/>
    </source>
</evidence>
<evidence type="ECO:0000313" key="2">
    <source>
        <dbReference type="Proteomes" id="UP000254571"/>
    </source>
</evidence>
<gene>
    <name evidence="1" type="ORF">NCTC9149_02263</name>
</gene>
<accession>A0A7H4P0A1</accession>